<comment type="caution">
    <text evidence="4">The sequence shown here is derived from an EMBL/GenBank/DDBJ whole genome shotgun (WGS) entry which is preliminary data.</text>
</comment>
<dbReference type="PANTHER" id="PTHR30204">
    <property type="entry name" value="REDOX-CYCLING DRUG-SENSING TRANSCRIPTIONAL ACTIVATOR SOXR"/>
    <property type="match status" value="1"/>
</dbReference>
<dbReference type="EMBL" id="LAXD01000001">
    <property type="protein sequence ID" value="KWW98428.1"/>
    <property type="molecule type" value="Genomic_DNA"/>
</dbReference>
<proteinExistence type="predicted"/>
<organism evidence="4 5">
    <name type="scientific">Carbonactinospora thermoautotrophica</name>
    <dbReference type="NCBI Taxonomy" id="1469144"/>
    <lineage>
        <taxon>Bacteria</taxon>
        <taxon>Bacillati</taxon>
        <taxon>Actinomycetota</taxon>
        <taxon>Actinomycetes</taxon>
        <taxon>Kitasatosporales</taxon>
        <taxon>Carbonactinosporaceae</taxon>
        <taxon>Carbonactinospora</taxon>
    </lineage>
</organism>
<keyword evidence="5" id="KW-1185">Reference proteome</keyword>
<reference evidence="5" key="1">
    <citation type="submission" date="2015-04" db="EMBL/GenBank/DDBJ databases">
        <title>Physiological reanalysis, assessment of diazotrophy, and genome sequences of multiple isolates of Streptomyces thermoautotrophicus.</title>
        <authorList>
            <person name="MacKellar D.C."/>
            <person name="Lieber L."/>
            <person name="Norman J."/>
            <person name="Bolger A."/>
            <person name="Tobin C."/>
            <person name="Murray J.W."/>
            <person name="Chang R."/>
            <person name="Ford T."/>
            <person name="Nguyen P.Q."/>
            <person name="Woodward J."/>
            <person name="Permingeat H."/>
            <person name="Joshi N.S."/>
            <person name="Silver P.A."/>
            <person name="Usadel B."/>
            <person name="Rutherford A.W."/>
            <person name="Friesen M."/>
            <person name="Prell J."/>
        </authorList>
    </citation>
    <scope>NUCLEOTIDE SEQUENCE [LARGE SCALE GENOMIC DNA]</scope>
    <source>
        <strain evidence="5">H1</strain>
    </source>
</reference>
<dbReference type="GO" id="GO:0003700">
    <property type="term" value="F:DNA-binding transcription factor activity"/>
    <property type="evidence" value="ECO:0007669"/>
    <property type="project" value="InterPro"/>
</dbReference>
<evidence type="ECO:0000313" key="4">
    <source>
        <dbReference type="EMBL" id="KWW98428.1"/>
    </source>
</evidence>
<dbReference type="SUPFAM" id="SSF46955">
    <property type="entry name" value="Putative DNA-binding domain"/>
    <property type="match status" value="1"/>
</dbReference>
<keyword evidence="1" id="KW-0238">DNA-binding</keyword>
<evidence type="ECO:0000313" key="5">
    <source>
        <dbReference type="Proteomes" id="UP000070188"/>
    </source>
</evidence>
<feature type="region of interest" description="Disordered" evidence="2">
    <location>
        <begin position="204"/>
        <end position="225"/>
    </location>
</feature>
<evidence type="ECO:0000259" key="3">
    <source>
        <dbReference type="PROSITE" id="PS50937"/>
    </source>
</evidence>
<dbReference type="AlphaFoldDB" id="A0A132MKS0"/>
<dbReference type="InterPro" id="IPR047057">
    <property type="entry name" value="MerR_fam"/>
</dbReference>
<dbReference type="PRINTS" id="PR00040">
    <property type="entry name" value="HTHMERR"/>
</dbReference>
<dbReference type="CDD" id="cd04780">
    <property type="entry name" value="HTH_MerR-like_sg5"/>
    <property type="match status" value="1"/>
</dbReference>
<dbReference type="InterPro" id="IPR009061">
    <property type="entry name" value="DNA-bd_dom_put_sf"/>
</dbReference>
<feature type="compositionally biased region" description="Basic and acidic residues" evidence="2">
    <location>
        <begin position="204"/>
        <end position="218"/>
    </location>
</feature>
<dbReference type="SMART" id="SM00422">
    <property type="entry name" value="HTH_MERR"/>
    <property type="match status" value="1"/>
</dbReference>
<dbReference type="Pfam" id="PF13411">
    <property type="entry name" value="MerR_1"/>
    <property type="match status" value="1"/>
</dbReference>
<dbReference type="OrthoDB" id="5242095at2"/>
<accession>A0A132MKS0</accession>
<feature type="domain" description="HTH merR-type" evidence="3">
    <location>
        <begin position="1"/>
        <end position="70"/>
    </location>
</feature>
<dbReference type="STRING" id="1469144.LI90_48"/>
<dbReference type="Proteomes" id="UP000070188">
    <property type="component" value="Unassembled WGS sequence"/>
</dbReference>
<protein>
    <submittedName>
        <fullName evidence="4">Transcriptional regulator</fullName>
    </submittedName>
</protein>
<evidence type="ECO:0000256" key="1">
    <source>
        <dbReference type="ARBA" id="ARBA00023125"/>
    </source>
</evidence>
<gene>
    <name evidence="4" type="ORF">LI90_48</name>
</gene>
<dbReference type="PANTHER" id="PTHR30204:SF98">
    <property type="entry name" value="HTH-TYPE TRANSCRIPTIONAL REGULATOR ADHR"/>
    <property type="match status" value="1"/>
</dbReference>
<sequence length="225" mass="24653">MRISELSQRTGVPVPTIKYYLREGLLAPGTATARNQAEYGDEHVQRLRLIRVLLDIGGLSIATVRKVLDAIADERLPLHDLLGVAHHALGPRPVHPENDDDVRAARAEVDEFLAGLGWRVRPDAPARHALADALVALRRVGWRVDARALVPYAEAADRLARCELEGIPADASRADTVRSVVIGTVVYEAVLVALRRLAEEHHSAEKFAPRRPAEDRRPGHQGACG</sequence>
<dbReference type="RefSeq" id="WP_066883147.1">
    <property type="nucleotide sequence ID" value="NZ_CP171739.1"/>
</dbReference>
<dbReference type="Gene3D" id="1.10.1660.10">
    <property type="match status" value="1"/>
</dbReference>
<dbReference type="InterPro" id="IPR000551">
    <property type="entry name" value="MerR-type_HTH_dom"/>
</dbReference>
<dbReference type="PROSITE" id="PS50937">
    <property type="entry name" value="HTH_MERR_2"/>
    <property type="match status" value="1"/>
</dbReference>
<evidence type="ECO:0000256" key="2">
    <source>
        <dbReference type="SAM" id="MobiDB-lite"/>
    </source>
</evidence>
<dbReference type="PATRIC" id="fig|1469144.10.peg.117"/>
<dbReference type="GO" id="GO:0003677">
    <property type="term" value="F:DNA binding"/>
    <property type="evidence" value="ECO:0007669"/>
    <property type="project" value="UniProtKB-KW"/>
</dbReference>
<name>A0A132MKS0_9ACTN</name>